<keyword evidence="5" id="KW-1185">Reference proteome</keyword>
<evidence type="ECO:0000259" key="3">
    <source>
        <dbReference type="PROSITE" id="PS51747"/>
    </source>
</evidence>
<dbReference type="GO" id="GO:0004132">
    <property type="term" value="F:dCMP deaminase activity"/>
    <property type="evidence" value="ECO:0007669"/>
    <property type="project" value="UniProtKB-EC"/>
</dbReference>
<comment type="cofactor">
    <cofactor evidence="1">
        <name>Zn(2+)</name>
        <dbReference type="ChEBI" id="CHEBI:29105"/>
    </cofactor>
</comment>
<dbReference type="PROSITE" id="PS51747">
    <property type="entry name" value="CYT_DCMP_DEAMINASES_2"/>
    <property type="match status" value="1"/>
</dbReference>
<evidence type="ECO:0000256" key="2">
    <source>
        <dbReference type="ARBA" id="ARBA00022801"/>
    </source>
</evidence>
<dbReference type="RefSeq" id="WP_209459735.1">
    <property type="nucleotide sequence ID" value="NZ_JAGGKC010000016.1"/>
</dbReference>
<evidence type="ECO:0000313" key="4">
    <source>
        <dbReference type="EMBL" id="MBP1919534.1"/>
    </source>
</evidence>
<gene>
    <name evidence="4" type="ORF">J2Z34_002023</name>
</gene>
<name>A0ABS4G4S4_9CLOT</name>
<dbReference type="PANTHER" id="PTHR11086:SF18">
    <property type="entry name" value="DEOXYCYTIDYLATE DEAMINASE"/>
    <property type="match status" value="1"/>
</dbReference>
<reference evidence="4 5" key="1">
    <citation type="submission" date="2021-03" db="EMBL/GenBank/DDBJ databases">
        <title>Genomic Encyclopedia of Type Strains, Phase IV (KMG-IV): sequencing the most valuable type-strain genomes for metagenomic binning, comparative biology and taxonomic classification.</title>
        <authorList>
            <person name="Goeker M."/>
        </authorList>
    </citation>
    <scope>NUCLEOTIDE SEQUENCE [LARGE SCALE GENOMIC DNA]</scope>
    <source>
        <strain evidence="4 5">DSM 6139</strain>
    </source>
</reference>
<organism evidence="4 5">
    <name type="scientific">Youngiibacter multivorans</name>
    <dbReference type="NCBI Taxonomy" id="937251"/>
    <lineage>
        <taxon>Bacteria</taxon>
        <taxon>Bacillati</taxon>
        <taxon>Bacillota</taxon>
        <taxon>Clostridia</taxon>
        <taxon>Eubacteriales</taxon>
        <taxon>Clostridiaceae</taxon>
        <taxon>Youngiibacter</taxon>
    </lineage>
</organism>
<dbReference type="InterPro" id="IPR035105">
    <property type="entry name" value="Deoxycytidylate_deaminase_dom"/>
</dbReference>
<dbReference type="Gene3D" id="3.40.140.10">
    <property type="entry name" value="Cytidine Deaminase, domain 2"/>
    <property type="match status" value="1"/>
</dbReference>
<proteinExistence type="predicted"/>
<feature type="domain" description="CMP/dCMP-type deaminase" evidence="3">
    <location>
        <begin position="18"/>
        <end position="154"/>
    </location>
</feature>
<sequence>MKSYEMVKSTKERKPRQSWNEYFMNLAKLAGERSSCDRANVGAVIVNRENRIIATGYNGSVGRKTPHCDEVGHTMRDGHCIATLHAELNCISYCAKEGIPLKDSVLYVTHFPCLNCTKALIQSGITRVYYHDDYRVDDYALELLKLNEIAIEKL</sequence>
<dbReference type="Proteomes" id="UP001519271">
    <property type="component" value="Unassembled WGS sequence"/>
</dbReference>
<dbReference type="InterPro" id="IPR015517">
    <property type="entry name" value="dCMP_deaminase-rel"/>
</dbReference>
<dbReference type="SUPFAM" id="SSF53927">
    <property type="entry name" value="Cytidine deaminase-like"/>
    <property type="match status" value="1"/>
</dbReference>
<dbReference type="EC" id="3.5.4.12" evidence="4"/>
<keyword evidence="2 4" id="KW-0378">Hydrolase</keyword>
<dbReference type="PIRSF" id="PIRSF006019">
    <property type="entry name" value="dCMP_deaminase"/>
    <property type="match status" value="1"/>
</dbReference>
<dbReference type="PANTHER" id="PTHR11086">
    <property type="entry name" value="DEOXYCYTIDYLATE DEAMINASE-RELATED"/>
    <property type="match status" value="1"/>
</dbReference>
<protein>
    <submittedName>
        <fullName evidence="4">dCMP deaminase</fullName>
        <ecNumber evidence="4">3.5.4.12</ecNumber>
    </submittedName>
</protein>
<evidence type="ECO:0000256" key="1">
    <source>
        <dbReference type="ARBA" id="ARBA00001947"/>
    </source>
</evidence>
<dbReference type="InterPro" id="IPR016473">
    <property type="entry name" value="dCMP_deaminase"/>
</dbReference>
<dbReference type="EMBL" id="JAGGKC010000016">
    <property type="protein sequence ID" value="MBP1919534.1"/>
    <property type="molecule type" value="Genomic_DNA"/>
</dbReference>
<dbReference type="Pfam" id="PF00383">
    <property type="entry name" value="dCMP_cyt_deam_1"/>
    <property type="match status" value="1"/>
</dbReference>
<evidence type="ECO:0000313" key="5">
    <source>
        <dbReference type="Proteomes" id="UP001519271"/>
    </source>
</evidence>
<comment type="caution">
    <text evidence="4">The sequence shown here is derived from an EMBL/GenBank/DDBJ whole genome shotgun (WGS) entry which is preliminary data.</text>
</comment>
<accession>A0ABS4G4S4</accession>
<dbReference type="CDD" id="cd01286">
    <property type="entry name" value="deoxycytidylate_deaminase"/>
    <property type="match status" value="1"/>
</dbReference>
<dbReference type="InterPro" id="IPR002125">
    <property type="entry name" value="CMP_dCMP_dom"/>
</dbReference>
<dbReference type="InterPro" id="IPR016193">
    <property type="entry name" value="Cytidine_deaminase-like"/>
</dbReference>